<evidence type="ECO:0000259" key="15">
    <source>
        <dbReference type="Pfam" id="PF02096"/>
    </source>
</evidence>
<dbReference type="PRINTS" id="PR00701">
    <property type="entry name" value="60KDINNERMP"/>
</dbReference>
<organism evidence="17">
    <name type="scientific">Gracilinema caldarium</name>
    <dbReference type="NCBI Taxonomy" id="215591"/>
    <lineage>
        <taxon>Bacteria</taxon>
        <taxon>Pseudomonadati</taxon>
        <taxon>Spirochaetota</taxon>
        <taxon>Spirochaetia</taxon>
        <taxon>Spirochaetales</taxon>
        <taxon>Breznakiellaceae</taxon>
        <taxon>Gracilinema</taxon>
    </lineage>
</organism>
<dbReference type="Gene3D" id="2.70.98.90">
    <property type="match status" value="1"/>
</dbReference>
<dbReference type="CDD" id="cd19961">
    <property type="entry name" value="EcYidC-like_peri"/>
    <property type="match status" value="1"/>
</dbReference>
<dbReference type="InterPro" id="IPR001708">
    <property type="entry name" value="YidC/ALB3/OXA1/COX18"/>
</dbReference>
<dbReference type="GO" id="GO:0015031">
    <property type="term" value="P:protein transport"/>
    <property type="evidence" value="ECO:0007669"/>
    <property type="project" value="UniProtKB-KW"/>
</dbReference>
<dbReference type="InterPro" id="IPR038221">
    <property type="entry name" value="YidC_periplasmic_sf"/>
</dbReference>
<feature type="region of interest" description="Disordered" evidence="14">
    <location>
        <begin position="32"/>
        <end position="66"/>
    </location>
</feature>
<protein>
    <recommendedName>
        <fullName evidence="3 13">Membrane protein insertase YidC</fullName>
    </recommendedName>
    <alternativeName>
        <fullName evidence="12 13">Foldase YidC</fullName>
    </alternativeName>
    <alternativeName>
        <fullName evidence="11 13">Membrane integrase YidC</fullName>
    </alternativeName>
    <alternativeName>
        <fullName evidence="13">Membrane protein YidC</fullName>
    </alternativeName>
</protein>
<evidence type="ECO:0000256" key="1">
    <source>
        <dbReference type="ARBA" id="ARBA00004429"/>
    </source>
</evidence>
<evidence type="ECO:0000256" key="14">
    <source>
        <dbReference type="SAM" id="MobiDB-lite"/>
    </source>
</evidence>
<name>A0A7C3I1G7_9SPIR</name>
<keyword evidence="5 13" id="KW-1003">Cell membrane</keyword>
<keyword evidence="8 13" id="KW-1133">Transmembrane helix</keyword>
<feature type="transmembrane region" description="Helical" evidence="13">
    <location>
        <begin position="377"/>
        <end position="396"/>
    </location>
</feature>
<dbReference type="GO" id="GO:0051205">
    <property type="term" value="P:protein insertion into membrane"/>
    <property type="evidence" value="ECO:0007669"/>
    <property type="project" value="TreeGrafter"/>
</dbReference>
<comment type="subunit">
    <text evidence="13">Interacts with the Sec translocase complex via SecD. Specifically interacts with transmembrane segments of nascent integral membrane proteins during membrane integration.</text>
</comment>
<proteinExistence type="inferred from homology"/>
<feature type="transmembrane region" description="Helical" evidence="13">
    <location>
        <begin position="7"/>
        <end position="28"/>
    </location>
</feature>
<evidence type="ECO:0000256" key="5">
    <source>
        <dbReference type="ARBA" id="ARBA00022475"/>
    </source>
</evidence>
<keyword evidence="6 13" id="KW-0812">Transmembrane</keyword>
<evidence type="ECO:0000256" key="10">
    <source>
        <dbReference type="ARBA" id="ARBA00023186"/>
    </source>
</evidence>
<reference evidence="17" key="1">
    <citation type="journal article" date="2020" name="mSystems">
        <title>Genome- and Community-Level Interaction Insights into Carbon Utilization and Element Cycling Functions of Hydrothermarchaeota in Hydrothermal Sediment.</title>
        <authorList>
            <person name="Zhou Z."/>
            <person name="Liu Y."/>
            <person name="Xu W."/>
            <person name="Pan J."/>
            <person name="Luo Z.H."/>
            <person name="Li M."/>
        </authorList>
    </citation>
    <scope>NUCLEOTIDE SEQUENCE [LARGE SCALE GENOMIC DNA]</scope>
    <source>
        <strain evidence="17">SpSt-503</strain>
    </source>
</reference>
<evidence type="ECO:0000256" key="13">
    <source>
        <dbReference type="HAMAP-Rule" id="MF_01810"/>
    </source>
</evidence>
<evidence type="ECO:0000256" key="7">
    <source>
        <dbReference type="ARBA" id="ARBA00022927"/>
    </source>
</evidence>
<dbReference type="HAMAP" id="MF_01810">
    <property type="entry name" value="YidC_type1"/>
    <property type="match status" value="1"/>
</dbReference>
<comment type="function">
    <text evidence="13">Required for the insertion and/or proper folding and/or complex formation of integral membrane proteins into the membrane. Involved in integration of membrane proteins that insert both dependently and independently of the Sec translocase complex, as well as at least some lipoproteins. Aids folding of multispanning membrane proteins.</text>
</comment>
<dbReference type="GO" id="GO:0032977">
    <property type="term" value="F:membrane insertase activity"/>
    <property type="evidence" value="ECO:0007669"/>
    <property type="project" value="InterPro"/>
</dbReference>
<evidence type="ECO:0000256" key="8">
    <source>
        <dbReference type="ARBA" id="ARBA00022989"/>
    </source>
</evidence>
<keyword evidence="10 13" id="KW-0143">Chaperone</keyword>
<dbReference type="PANTHER" id="PTHR12428:SF65">
    <property type="entry name" value="CYTOCHROME C OXIDASE ASSEMBLY PROTEIN COX18, MITOCHONDRIAL"/>
    <property type="match status" value="1"/>
</dbReference>
<dbReference type="PANTHER" id="PTHR12428">
    <property type="entry name" value="OXA1"/>
    <property type="match status" value="1"/>
</dbReference>
<dbReference type="Pfam" id="PF14849">
    <property type="entry name" value="YidC_periplas"/>
    <property type="match status" value="1"/>
</dbReference>
<comment type="similarity">
    <text evidence="2 13">Belongs to the OXA1/ALB3/YidC family. Type 1 subfamily.</text>
</comment>
<feature type="domain" description="Membrane insertase YidC N-terminal" evidence="16">
    <location>
        <begin position="86"/>
        <end position="331"/>
    </location>
</feature>
<evidence type="ECO:0000256" key="2">
    <source>
        <dbReference type="ARBA" id="ARBA00010527"/>
    </source>
</evidence>
<evidence type="ECO:0000256" key="6">
    <source>
        <dbReference type="ARBA" id="ARBA00022692"/>
    </source>
</evidence>
<evidence type="ECO:0000256" key="11">
    <source>
        <dbReference type="ARBA" id="ARBA00033245"/>
    </source>
</evidence>
<evidence type="ECO:0000259" key="16">
    <source>
        <dbReference type="Pfam" id="PF14849"/>
    </source>
</evidence>
<accession>A0A7C3I1G7</accession>
<comment type="caution">
    <text evidence="17">The sequence shown here is derived from an EMBL/GenBank/DDBJ whole genome shotgun (WGS) entry which is preliminary data.</text>
</comment>
<dbReference type="AlphaFoldDB" id="A0A7C3I1G7"/>
<dbReference type="InterPro" id="IPR019998">
    <property type="entry name" value="Membr_insert_YidC"/>
</dbReference>
<gene>
    <name evidence="13" type="primary">yidC</name>
    <name evidence="17" type="ORF">ENS59_00045</name>
</gene>
<evidence type="ECO:0000256" key="3">
    <source>
        <dbReference type="ARBA" id="ARBA00015325"/>
    </source>
</evidence>
<dbReference type="InterPro" id="IPR047196">
    <property type="entry name" value="YidC_ALB_C"/>
</dbReference>
<feature type="domain" description="Membrane insertase YidC/Oxa/ALB C-terminal" evidence="15">
    <location>
        <begin position="377"/>
        <end position="575"/>
    </location>
</feature>
<evidence type="ECO:0000256" key="12">
    <source>
        <dbReference type="ARBA" id="ARBA00033342"/>
    </source>
</evidence>
<keyword evidence="7 13" id="KW-0653">Protein transport</keyword>
<dbReference type="InterPro" id="IPR028055">
    <property type="entry name" value="YidC/Oxa/ALB_C"/>
</dbReference>
<keyword evidence="4 13" id="KW-0813">Transport</keyword>
<feature type="transmembrane region" description="Helical" evidence="13">
    <location>
        <begin position="444"/>
        <end position="463"/>
    </location>
</feature>
<dbReference type="CDD" id="cd20070">
    <property type="entry name" value="5TM_YidC_Alb3"/>
    <property type="match status" value="1"/>
</dbReference>
<dbReference type="NCBIfam" id="TIGR03593">
    <property type="entry name" value="yidC_nterm"/>
    <property type="match status" value="1"/>
</dbReference>
<comment type="caution">
    <text evidence="13">Lacks conserved residue(s) required for the propagation of feature annotation.</text>
</comment>
<evidence type="ECO:0000313" key="17">
    <source>
        <dbReference type="EMBL" id="HFH27898.1"/>
    </source>
</evidence>
<dbReference type="NCBIfam" id="TIGR03592">
    <property type="entry name" value="yidC_oxa1_cterm"/>
    <property type="match status" value="1"/>
</dbReference>
<comment type="subcellular location">
    <subcellularLocation>
        <location evidence="1">Cell inner membrane</location>
        <topology evidence="1">Multi-pass membrane protein</topology>
    </subcellularLocation>
    <subcellularLocation>
        <location evidence="13">Cell membrane</location>
        <topology evidence="13">Multi-pass membrane protein</topology>
    </subcellularLocation>
</comment>
<dbReference type="InterPro" id="IPR028053">
    <property type="entry name" value="Membr_insert_YidC_N"/>
</dbReference>
<dbReference type="Pfam" id="PF02096">
    <property type="entry name" value="60KD_IMP"/>
    <property type="match status" value="1"/>
</dbReference>
<sequence>MDEEKRILLAVVLSVVVISGSFMLQSYLAPPPKTQVTTTEQATPITNQENTKTAELSPSVQTPVSSSDTLLVAPESGTVPVAEEKVTIETNLVRVVLSNKGGDIVSYKLKEHKDKNDYVEMVLPAAEESHAFTIAFGGLEAKPRSELFNINRVSDTVIEFYRDYNLGTSNENGTFRLVKRYDFKNNDYMFELSITLDGGYSVPSLNFNGVAYTLEFGPQIGPQFEKLDQRYEYRHYYTYTNGKQKTEKVDKKAPTLINSRLSWAAIAGKYFTFIAVPDATNYTYAFSSIPVPGLQDTSRFYVIRPALNGSRTTDVLRFYMGPKTQNALSAYDVSDKNAFKLSGMNMSSVANTSGILGPVETVLKWFMILFYKIIPNYGISIILLTILVKLLMFPLTKKGSESTIRMQELSPKIKEIQEKYKDNPTKMNAEMAELYKKEGYNPMAGCLPMLLQIPIFFAMYNLFNNHFDLRGAMFIPGWIPDLSLPESVFNFAPYKIPILNWSDIRLLPFIYLVSQLLYGKVTQTPDQQNNSQMKMMLYVMPIMFFFILYDVPSGLLVYWIMSNLLTLVQQMIINRYLARHKAMRAAAEPVIAPKRKKSK</sequence>
<dbReference type="EMBL" id="DSVL01000001">
    <property type="protein sequence ID" value="HFH27898.1"/>
    <property type="molecule type" value="Genomic_DNA"/>
</dbReference>
<dbReference type="GO" id="GO:0005886">
    <property type="term" value="C:plasma membrane"/>
    <property type="evidence" value="ECO:0007669"/>
    <property type="project" value="UniProtKB-SubCell"/>
</dbReference>
<evidence type="ECO:0000256" key="9">
    <source>
        <dbReference type="ARBA" id="ARBA00023136"/>
    </source>
</evidence>
<keyword evidence="9 13" id="KW-0472">Membrane</keyword>
<evidence type="ECO:0000256" key="4">
    <source>
        <dbReference type="ARBA" id="ARBA00022448"/>
    </source>
</evidence>
<feature type="compositionally biased region" description="Polar residues" evidence="14">
    <location>
        <begin position="34"/>
        <end position="66"/>
    </location>
</feature>